<dbReference type="AlphaFoldDB" id="A0A853DAX9"/>
<comment type="caution">
    <text evidence="3">The sequence shown here is derived from an EMBL/GenBank/DDBJ whole genome shotgun (WGS) entry which is preliminary data.</text>
</comment>
<name>A0A853DAX9_9MICO</name>
<dbReference type="NCBIfam" id="TIGR03725">
    <property type="entry name" value="T6A_YeaZ"/>
    <property type="match status" value="1"/>
</dbReference>
<dbReference type="EMBL" id="JACCFW010000001">
    <property type="protein sequence ID" value="NYJ73757.1"/>
    <property type="molecule type" value="Genomic_DNA"/>
</dbReference>
<dbReference type="Proteomes" id="UP000571817">
    <property type="component" value="Unassembled WGS sequence"/>
</dbReference>
<reference evidence="3 4" key="1">
    <citation type="submission" date="2020-07" db="EMBL/GenBank/DDBJ databases">
        <title>Sequencing the genomes of 1000 actinobacteria strains.</title>
        <authorList>
            <person name="Klenk H.-P."/>
        </authorList>
    </citation>
    <scope>NUCLEOTIDE SEQUENCE [LARGE SCALE GENOMIC DNA]</scope>
    <source>
        <strain evidence="3 4">DSM 29531</strain>
    </source>
</reference>
<keyword evidence="4" id="KW-1185">Reference proteome</keyword>
<feature type="region of interest" description="Disordered" evidence="1">
    <location>
        <begin position="202"/>
        <end position="224"/>
    </location>
</feature>
<organism evidence="3 4">
    <name type="scientific">Allobranchiibius huperziae</name>
    <dbReference type="NCBI Taxonomy" id="1874116"/>
    <lineage>
        <taxon>Bacteria</taxon>
        <taxon>Bacillati</taxon>
        <taxon>Actinomycetota</taxon>
        <taxon>Actinomycetes</taxon>
        <taxon>Micrococcales</taxon>
        <taxon>Dermacoccaceae</taxon>
        <taxon>Allobranchiibius</taxon>
    </lineage>
</organism>
<proteinExistence type="predicted"/>
<dbReference type="Pfam" id="PF00814">
    <property type="entry name" value="TsaD"/>
    <property type="match status" value="1"/>
</dbReference>
<dbReference type="PANTHER" id="PTHR11735">
    <property type="entry name" value="TRNA N6-ADENOSINE THREONYLCARBAMOYLTRANSFERASE"/>
    <property type="match status" value="1"/>
</dbReference>
<evidence type="ECO:0000256" key="1">
    <source>
        <dbReference type="SAM" id="MobiDB-lite"/>
    </source>
</evidence>
<accession>A0A853DAX9</accession>
<evidence type="ECO:0000313" key="4">
    <source>
        <dbReference type="Proteomes" id="UP000571817"/>
    </source>
</evidence>
<dbReference type="InterPro" id="IPR043129">
    <property type="entry name" value="ATPase_NBD"/>
</dbReference>
<dbReference type="InterPro" id="IPR022496">
    <property type="entry name" value="T6A_TsaB"/>
</dbReference>
<dbReference type="GO" id="GO:0002949">
    <property type="term" value="P:tRNA threonylcarbamoyladenosine modification"/>
    <property type="evidence" value="ECO:0007669"/>
    <property type="project" value="InterPro"/>
</dbReference>
<evidence type="ECO:0000259" key="2">
    <source>
        <dbReference type="Pfam" id="PF00814"/>
    </source>
</evidence>
<dbReference type="Gene3D" id="3.30.420.40">
    <property type="match status" value="2"/>
</dbReference>
<dbReference type="RefSeq" id="WP_343048406.1">
    <property type="nucleotide sequence ID" value="NZ_JACCFW010000001.1"/>
</dbReference>
<protein>
    <submittedName>
        <fullName evidence="3">tRNA threonylcarbamoyl adenosine modification protein YeaZ</fullName>
    </submittedName>
</protein>
<feature type="domain" description="Gcp-like" evidence="2">
    <location>
        <begin position="31"/>
        <end position="151"/>
    </location>
</feature>
<dbReference type="PANTHER" id="PTHR11735:SF11">
    <property type="entry name" value="TRNA THREONYLCARBAMOYLADENOSINE BIOSYNTHESIS PROTEIN TSAB"/>
    <property type="match status" value="1"/>
</dbReference>
<evidence type="ECO:0000313" key="3">
    <source>
        <dbReference type="EMBL" id="NYJ73757.1"/>
    </source>
</evidence>
<gene>
    <name evidence="3" type="ORF">HNR15_000720</name>
</gene>
<sequence>MLLAIDTATSAVTAAVHDGTRTLASESVPDARRHAETLTPTIDSVMAHAGLTPQDLDAVAVGVGPGPFTGLRVGIVTATTLGLALGIPVHAVCSLDAIAHQIATQAGYGEHGEFLVATDARRKEVYWARYTVRSGAVVRHGEPAVSVPAELDPAVRALPAAGRGPLLYPAEFGPVVPVADVDAGALAGLVVHRLEHGGELLPPTPLYLRQPDAQPSARQKSVLP</sequence>
<dbReference type="SUPFAM" id="SSF53067">
    <property type="entry name" value="Actin-like ATPase domain"/>
    <property type="match status" value="2"/>
</dbReference>
<dbReference type="InterPro" id="IPR000905">
    <property type="entry name" value="Gcp-like_dom"/>
</dbReference>
<dbReference type="CDD" id="cd24032">
    <property type="entry name" value="ASKHA_NBD_TsaB"/>
    <property type="match status" value="1"/>
</dbReference>
<dbReference type="GO" id="GO:0005829">
    <property type="term" value="C:cytosol"/>
    <property type="evidence" value="ECO:0007669"/>
    <property type="project" value="TreeGrafter"/>
</dbReference>